<dbReference type="EnsemblMetazoa" id="HelroT113500">
    <property type="protein sequence ID" value="HelroP113500"/>
    <property type="gene ID" value="HelroG113500"/>
</dbReference>
<dbReference type="PROSITE" id="PS00690">
    <property type="entry name" value="DEAH_ATP_HELICASE"/>
    <property type="match status" value="1"/>
</dbReference>
<reference evidence="14" key="1">
    <citation type="submission" date="2012-12" db="EMBL/GenBank/DDBJ databases">
        <authorList>
            <person name="Hellsten U."/>
            <person name="Grimwood J."/>
            <person name="Chapman J.A."/>
            <person name="Shapiro H."/>
            <person name="Aerts A."/>
            <person name="Otillar R.P."/>
            <person name="Terry A.Y."/>
            <person name="Boore J.L."/>
            <person name="Simakov O."/>
            <person name="Marletaz F."/>
            <person name="Cho S.-J."/>
            <person name="Edsinger-Gonzales E."/>
            <person name="Havlak P."/>
            <person name="Kuo D.-H."/>
            <person name="Larsson T."/>
            <person name="Lv J."/>
            <person name="Arendt D."/>
            <person name="Savage R."/>
            <person name="Osoegawa K."/>
            <person name="de Jong P."/>
            <person name="Lindberg D.R."/>
            <person name="Seaver E.C."/>
            <person name="Weisblat D.A."/>
            <person name="Putnam N.H."/>
            <person name="Grigoriev I.V."/>
            <person name="Rokhsar D.S."/>
        </authorList>
    </citation>
    <scope>NUCLEOTIDE SEQUENCE</scope>
</reference>
<dbReference type="SMART" id="SM01147">
    <property type="entry name" value="DUF1087"/>
    <property type="match status" value="1"/>
</dbReference>
<evidence type="ECO:0000256" key="7">
    <source>
        <dbReference type="SAM" id="MobiDB-lite"/>
    </source>
</evidence>
<dbReference type="InterPro" id="IPR023780">
    <property type="entry name" value="Chromo_domain"/>
</dbReference>
<keyword evidence="3" id="KW-0547">Nucleotide-binding</keyword>
<feature type="region of interest" description="Disordered" evidence="7">
    <location>
        <begin position="901"/>
        <end position="929"/>
    </location>
</feature>
<dbReference type="GO" id="GO:0140658">
    <property type="term" value="F:ATP-dependent chromatin remodeler activity"/>
    <property type="evidence" value="ECO:0000318"/>
    <property type="project" value="GO_Central"/>
</dbReference>
<evidence type="ECO:0008006" key="15">
    <source>
        <dbReference type="Google" id="ProtNLM"/>
    </source>
</evidence>
<comment type="subcellular location">
    <subcellularLocation>
        <location evidence="1">Nucleus</location>
    </subcellularLocation>
</comment>
<keyword evidence="2" id="KW-0677">Repeat</keyword>
<evidence type="ECO:0000256" key="4">
    <source>
        <dbReference type="ARBA" id="ARBA00022801"/>
    </source>
</evidence>
<dbReference type="Pfam" id="PF00176">
    <property type="entry name" value="SNF2-rel_dom"/>
    <property type="match status" value="1"/>
</dbReference>
<dbReference type="InParanoid" id="T1EFT0"/>
<feature type="region of interest" description="Disordered" evidence="7">
    <location>
        <begin position="800"/>
        <end position="828"/>
    </location>
</feature>
<evidence type="ECO:0000259" key="11">
    <source>
        <dbReference type="PROSITE" id="PS51194"/>
    </source>
</evidence>
<evidence type="ECO:0000313" key="14">
    <source>
        <dbReference type="Proteomes" id="UP000015101"/>
    </source>
</evidence>
<dbReference type="Gene3D" id="3.40.50.10810">
    <property type="entry name" value="Tandem AAA-ATPase domain"/>
    <property type="match status" value="1"/>
</dbReference>
<dbReference type="CDD" id="cd18793">
    <property type="entry name" value="SF2_C_SNF"/>
    <property type="match status" value="1"/>
</dbReference>
<feature type="domain" description="Helicase C-terminal" evidence="11">
    <location>
        <begin position="570"/>
        <end position="732"/>
    </location>
</feature>
<keyword evidence="6" id="KW-0539">Nucleus</keyword>
<dbReference type="GO" id="GO:0003677">
    <property type="term" value="F:DNA binding"/>
    <property type="evidence" value="ECO:0000318"/>
    <property type="project" value="GO_Central"/>
</dbReference>
<dbReference type="OrthoDB" id="5857104at2759"/>
<evidence type="ECO:0000256" key="1">
    <source>
        <dbReference type="ARBA" id="ARBA00004123"/>
    </source>
</evidence>
<dbReference type="InterPro" id="IPR001650">
    <property type="entry name" value="Helicase_C-like"/>
</dbReference>
<dbReference type="Pfam" id="PF00271">
    <property type="entry name" value="Helicase_C"/>
    <property type="match status" value="1"/>
</dbReference>
<dbReference type="GO" id="GO:0016887">
    <property type="term" value="F:ATP hydrolysis activity"/>
    <property type="evidence" value="ECO:0000318"/>
    <property type="project" value="GO_Central"/>
</dbReference>
<dbReference type="FunFam" id="3.40.50.300:FF:000015">
    <property type="entry name" value="chromodomain-helicase-DNA-binding protein 9 isoform X1"/>
    <property type="match status" value="1"/>
</dbReference>
<dbReference type="GeneID" id="20195432"/>
<evidence type="ECO:0000313" key="12">
    <source>
        <dbReference type="EMBL" id="ESN99682.1"/>
    </source>
</evidence>
<accession>T1EFT0</accession>
<dbReference type="STRING" id="6412.T1EFT0"/>
<dbReference type="InterPro" id="IPR000014">
    <property type="entry name" value="PAS"/>
</dbReference>
<evidence type="ECO:0000259" key="10">
    <source>
        <dbReference type="PROSITE" id="PS51192"/>
    </source>
</evidence>
<reference evidence="12 14" key="2">
    <citation type="journal article" date="2013" name="Nature">
        <title>Insights into bilaterian evolution from three spiralian genomes.</title>
        <authorList>
            <person name="Simakov O."/>
            <person name="Marletaz F."/>
            <person name="Cho S.J."/>
            <person name="Edsinger-Gonzales E."/>
            <person name="Havlak P."/>
            <person name="Hellsten U."/>
            <person name="Kuo D.H."/>
            <person name="Larsson T."/>
            <person name="Lv J."/>
            <person name="Arendt D."/>
            <person name="Savage R."/>
            <person name="Osoegawa K."/>
            <person name="de Jong P."/>
            <person name="Grimwood J."/>
            <person name="Chapman J.A."/>
            <person name="Shapiro H."/>
            <person name="Aerts A."/>
            <person name="Otillar R.P."/>
            <person name="Terry A.Y."/>
            <person name="Boore J.L."/>
            <person name="Grigoriev I.V."/>
            <person name="Lindberg D.R."/>
            <person name="Seaver E.C."/>
            <person name="Weisblat D.A."/>
            <person name="Putnam N.H."/>
            <person name="Rokhsar D.S."/>
        </authorList>
    </citation>
    <scope>NUCLEOTIDE SEQUENCE</scope>
</reference>
<dbReference type="eggNOG" id="KOG0383">
    <property type="taxonomic scope" value="Eukaryota"/>
</dbReference>
<feature type="domain" description="Chromo" evidence="8">
    <location>
        <begin position="145"/>
        <end position="207"/>
    </location>
</feature>
<dbReference type="InterPro" id="IPR000330">
    <property type="entry name" value="SNF2_N"/>
</dbReference>
<feature type="compositionally biased region" description="Acidic residues" evidence="7">
    <location>
        <begin position="803"/>
        <end position="817"/>
    </location>
</feature>
<dbReference type="PANTHER" id="PTHR45623:SF17">
    <property type="entry name" value="CHROMODOMAIN-HELICASE-DNA-BINDING PROTEIN 3-RELATED"/>
    <property type="match status" value="1"/>
</dbReference>
<dbReference type="AlphaFoldDB" id="T1EFT0"/>
<dbReference type="KEGG" id="hro:HELRODRAFT_113500"/>
<feature type="domain" description="Helicase ATP-binding" evidence="10">
    <location>
        <begin position="253"/>
        <end position="438"/>
    </location>
</feature>
<dbReference type="PROSITE" id="PS51194">
    <property type="entry name" value="HELICASE_CTER"/>
    <property type="match status" value="1"/>
</dbReference>
<feature type="compositionally biased region" description="Basic and acidic residues" evidence="7">
    <location>
        <begin position="920"/>
        <end position="929"/>
    </location>
</feature>
<dbReference type="SUPFAM" id="SSF54160">
    <property type="entry name" value="Chromo domain-like"/>
    <property type="match status" value="2"/>
</dbReference>
<gene>
    <name evidence="13" type="primary">20195432</name>
    <name evidence="12" type="ORF">HELRODRAFT_113500</name>
</gene>
<evidence type="ECO:0000313" key="13">
    <source>
        <dbReference type="EnsemblMetazoa" id="HelroP113500"/>
    </source>
</evidence>
<dbReference type="HOGENOM" id="CLU_000315_8_4_1"/>
<evidence type="ECO:0000256" key="3">
    <source>
        <dbReference type="ARBA" id="ARBA00022741"/>
    </source>
</evidence>
<dbReference type="Gene3D" id="3.40.50.300">
    <property type="entry name" value="P-loop containing nucleotide triphosphate hydrolases"/>
    <property type="match status" value="1"/>
</dbReference>
<dbReference type="EMBL" id="AMQM01005677">
    <property type="status" value="NOT_ANNOTATED_CDS"/>
    <property type="molecule type" value="Genomic_DNA"/>
</dbReference>
<dbReference type="CDD" id="cd18662">
    <property type="entry name" value="CD2_tandem_CHD3-4_like"/>
    <property type="match status" value="1"/>
</dbReference>
<dbReference type="SUPFAM" id="SSF52540">
    <property type="entry name" value="P-loop containing nucleoside triphosphate hydrolases"/>
    <property type="match status" value="2"/>
</dbReference>
<dbReference type="OMA" id="SVYHRTC"/>
<dbReference type="SMART" id="SM00298">
    <property type="entry name" value="CHROMO"/>
    <property type="match status" value="2"/>
</dbReference>
<dbReference type="InterPro" id="IPR013083">
    <property type="entry name" value="Znf_RING/FYVE/PHD"/>
</dbReference>
<dbReference type="GO" id="GO:0000785">
    <property type="term" value="C:chromatin"/>
    <property type="evidence" value="ECO:0000318"/>
    <property type="project" value="GO_Central"/>
</dbReference>
<dbReference type="SMART" id="SM00490">
    <property type="entry name" value="HELICc"/>
    <property type="match status" value="1"/>
</dbReference>
<feature type="region of interest" description="Disordered" evidence="7">
    <location>
        <begin position="107"/>
        <end position="128"/>
    </location>
</feature>
<feature type="domain" description="PAS" evidence="9">
    <location>
        <begin position="734"/>
        <end position="779"/>
    </location>
</feature>
<dbReference type="GO" id="GO:0003682">
    <property type="term" value="F:chromatin binding"/>
    <property type="evidence" value="ECO:0000318"/>
    <property type="project" value="GO_Central"/>
</dbReference>
<dbReference type="RefSeq" id="XP_009022056.1">
    <property type="nucleotide sequence ID" value="XM_009023808.1"/>
</dbReference>
<dbReference type="SMART" id="SM00487">
    <property type="entry name" value="DEXDc"/>
    <property type="match status" value="1"/>
</dbReference>
<dbReference type="Gene3D" id="2.40.50.40">
    <property type="match status" value="1"/>
</dbReference>
<dbReference type="GO" id="GO:0005524">
    <property type="term" value="F:ATP binding"/>
    <property type="evidence" value="ECO:0007669"/>
    <property type="project" value="UniProtKB-KW"/>
</dbReference>
<dbReference type="Pfam" id="PF06465">
    <property type="entry name" value="DUF1087"/>
    <property type="match status" value="1"/>
</dbReference>
<keyword evidence="5" id="KW-0067">ATP-binding</keyword>
<organism evidence="13 14">
    <name type="scientific">Helobdella robusta</name>
    <name type="common">Californian leech</name>
    <dbReference type="NCBI Taxonomy" id="6412"/>
    <lineage>
        <taxon>Eukaryota</taxon>
        <taxon>Metazoa</taxon>
        <taxon>Spiralia</taxon>
        <taxon>Lophotrochozoa</taxon>
        <taxon>Annelida</taxon>
        <taxon>Clitellata</taxon>
        <taxon>Hirudinea</taxon>
        <taxon>Rhynchobdellida</taxon>
        <taxon>Glossiphoniidae</taxon>
        <taxon>Helobdella</taxon>
    </lineage>
</organism>
<dbReference type="InterPro" id="IPR002464">
    <property type="entry name" value="DNA/RNA_helicase_DEAH_CS"/>
</dbReference>
<evidence type="ECO:0000259" key="9">
    <source>
        <dbReference type="PROSITE" id="PS50112"/>
    </source>
</evidence>
<dbReference type="PROSITE" id="PS51192">
    <property type="entry name" value="HELICASE_ATP_BIND_1"/>
    <property type="match status" value="1"/>
</dbReference>
<dbReference type="InterPro" id="IPR016197">
    <property type="entry name" value="Chromo-like_dom_sf"/>
</dbReference>
<dbReference type="InterPro" id="IPR009463">
    <property type="entry name" value="DUF1087"/>
</dbReference>
<keyword evidence="4" id="KW-0378">Hydrolase</keyword>
<dbReference type="InterPro" id="IPR027417">
    <property type="entry name" value="P-loop_NTPase"/>
</dbReference>
<protein>
    <recommendedName>
        <fullName evidence="15">DNA helicase</fullName>
    </recommendedName>
</protein>
<evidence type="ECO:0000259" key="8">
    <source>
        <dbReference type="PROSITE" id="PS50013"/>
    </source>
</evidence>
<proteinExistence type="predicted"/>
<keyword evidence="14" id="KW-1185">Reference proteome</keyword>
<dbReference type="InterPro" id="IPR049730">
    <property type="entry name" value="SNF2/RAD54-like_C"/>
</dbReference>
<sequence length="929" mass="108364">MSCLHPPMKNLPEGDWKCPICVMNPPKAKVKQVLTWRWKHQPKDADELDHTHSPQKQPARNEKELFVKFEYHSYWDCSWIAEIELEVHQPITHCNFKRKFDMNEPPALEDGSSFGRPRHKNASSEDDPHNLEERFYRYGIKPEWLQIHRIITHELNKDRRYLVKWKDLPYSECTWEYPGELPKGLEGFEKYIEIYWDRRFVMITKQKLAKDDRKFEPPKKSLLRKKLEKQAPYFDECGGNLHPYQLEGLNWLRFSWSQGTNTILADEMGLGKTVQAIAFLYTLYKEGYITNKPFLVSAPLSTVPNWEREFEFWAPELYVVTYTGVKENRVVLREQEFSYKEGAFASTSKPCKLKDGHKPKFDVLLTSYEFIHMDFTTLSSIEWGVLIIDEAHRLKNNQSLFFRTMADYKINYKLLLTGTPLQNNLEELFNLLHFLEPEKFANMDEFLSEFSEISKDEQVLKLHELLAPHMLRRMKMDVLKDIPSKSEFIVRIELSAMQKKYYKHILTKNYEALNAKGYSNQTSLINIMMDLRKCCNHPYLFPGAEKDAPLTMMGMYEGTSMTKASGKLEMLDKMLKRLKRDGHRVLIFSQMTRMLDIMEDFLTAFNYGYERIDGSISGNKRQESIDRFNSPESSNFVFLLSTRAGGLGINLATADTVIIYDMDWNPHNDIQAFSRAHRIGQKNKVMIYRFVTRNTVEEKIAQVCKQKMMLSELIVHRGMGGGSLQTSEKTDSLTKQEISDILKYGAENLFRDDEEGQVVYSDEAIEKLLDRSIETVVEKEKEFGMNEYLRSFKVASYQVKEGVDDEEENEDNADNNDDSSQQTGADDRMDAETDMQYWQRVLGPAYNEHMIQTLKEQEELANKLGKGKRIRKHINYAEKEMMDAAEALSKVEARKRIVMEEDVTFQSDYEPSSTSDEEGGSGKEEDGSE</sequence>
<dbReference type="Proteomes" id="UP000015101">
    <property type="component" value="Unassembled WGS sequence"/>
</dbReference>
<evidence type="ECO:0000256" key="6">
    <source>
        <dbReference type="ARBA" id="ARBA00023242"/>
    </source>
</evidence>
<dbReference type="GO" id="GO:0042393">
    <property type="term" value="F:histone binding"/>
    <property type="evidence" value="ECO:0000318"/>
    <property type="project" value="GO_Central"/>
</dbReference>
<dbReference type="InterPro" id="IPR014001">
    <property type="entry name" value="Helicase_ATP-bd"/>
</dbReference>
<evidence type="ECO:0000256" key="5">
    <source>
        <dbReference type="ARBA" id="ARBA00022840"/>
    </source>
</evidence>
<dbReference type="PROSITE" id="PS50112">
    <property type="entry name" value="PAS"/>
    <property type="match status" value="1"/>
</dbReference>
<dbReference type="Gene3D" id="3.30.40.10">
    <property type="entry name" value="Zinc/RING finger domain, C3HC4 (zinc finger)"/>
    <property type="match status" value="1"/>
</dbReference>
<dbReference type="InterPro" id="IPR038718">
    <property type="entry name" value="SNF2-like_sf"/>
</dbReference>
<dbReference type="GO" id="GO:0006338">
    <property type="term" value="P:chromatin remodeling"/>
    <property type="evidence" value="ECO:0000318"/>
    <property type="project" value="GO_Central"/>
</dbReference>
<dbReference type="PANTHER" id="PTHR45623">
    <property type="entry name" value="CHROMODOMAIN-HELICASE-DNA-BINDING PROTEIN 3-RELATED-RELATED"/>
    <property type="match status" value="1"/>
</dbReference>
<dbReference type="CTD" id="20195432"/>
<dbReference type="InterPro" id="IPR000953">
    <property type="entry name" value="Chromo/chromo_shadow_dom"/>
</dbReference>
<dbReference type="GO" id="GO:0005634">
    <property type="term" value="C:nucleus"/>
    <property type="evidence" value="ECO:0000318"/>
    <property type="project" value="GO_Central"/>
</dbReference>
<dbReference type="Pfam" id="PF00385">
    <property type="entry name" value="Chromo"/>
    <property type="match status" value="1"/>
</dbReference>
<dbReference type="PROSITE" id="PS50013">
    <property type="entry name" value="CHROMO_2"/>
    <property type="match status" value="1"/>
</dbReference>
<evidence type="ECO:0000256" key="2">
    <source>
        <dbReference type="ARBA" id="ARBA00022737"/>
    </source>
</evidence>
<reference evidence="13" key="3">
    <citation type="submission" date="2015-06" db="UniProtKB">
        <authorList>
            <consortium name="EnsemblMetazoa"/>
        </authorList>
    </citation>
    <scope>IDENTIFICATION</scope>
</reference>
<dbReference type="EMBL" id="KB097070">
    <property type="protein sequence ID" value="ESN99682.1"/>
    <property type="molecule type" value="Genomic_DNA"/>
</dbReference>
<name>T1EFT0_HELRO</name>